<dbReference type="Proteomes" id="UP001145050">
    <property type="component" value="Unassembled WGS sequence"/>
</dbReference>
<feature type="region of interest" description="Disordered" evidence="1">
    <location>
        <begin position="87"/>
        <end position="113"/>
    </location>
</feature>
<dbReference type="Gene3D" id="3.90.75.20">
    <property type="match status" value="1"/>
</dbReference>
<protein>
    <submittedName>
        <fullName evidence="3">HNH endonuclease</fullName>
    </submittedName>
</protein>
<feature type="domain" description="HNH nuclease" evidence="2">
    <location>
        <begin position="63"/>
        <end position="90"/>
    </location>
</feature>
<dbReference type="GO" id="GO:0004519">
    <property type="term" value="F:endonuclease activity"/>
    <property type="evidence" value="ECO:0007669"/>
    <property type="project" value="UniProtKB-KW"/>
</dbReference>
<keyword evidence="3" id="KW-0540">Nuclease</keyword>
<evidence type="ECO:0000313" key="4">
    <source>
        <dbReference type="Proteomes" id="UP001145050"/>
    </source>
</evidence>
<sequence length="160" mass="18494">MNAERLEHLKKHMHLLDIDVENGIIKNRKPTKNNNGYYLINMKSKQFCVHEIIAVAGGLNILNKTVNHKNGIKTDNRISNLETITKGQNTKHAHKNGLRDNRKIRGSKNGRSKLNEKDVREIKRLLAEGKMKQTDIAKMYNVKRQRITLIKIGRSWAHVK</sequence>
<dbReference type="InterPro" id="IPR003615">
    <property type="entry name" value="HNH_nuc"/>
</dbReference>
<evidence type="ECO:0000259" key="2">
    <source>
        <dbReference type="Pfam" id="PF13392"/>
    </source>
</evidence>
<comment type="caution">
    <text evidence="3">The sequence shown here is derived from an EMBL/GenBank/DDBJ whole genome shotgun (WGS) entry which is preliminary data.</text>
</comment>
<gene>
    <name evidence="3" type="ORF">NC797_17865</name>
</gene>
<dbReference type="Pfam" id="PF13392">
    <property type="entry name" value="HNH_3"/>
    <property type="match status" value="1"/>
</dbReference>
<dbReference type="EMBL" id="JAMQKB010000044">
    <property type="protein sequence ID" value="MDC3426335.1"/>
    <property type="molecule type" value="Genomic_DNA"/>
</dbReference>
<name>A0A9X3WVB4_9BACI</name>
<keyword evidence="3" id="KW-0255">Endonuclease</keyword>
<proteinExistence type="predicted"/>
<dbReference type="InterPro" id="IPR044925">
    <property type="entry name" value="His-Me_finger_sf"/>
</dbReference>
<dbReference type="Gene3D" id="1.10.10.60">
    <property type="entry name" value="Homeodomain-like"/>
    <property type="match status" value="1"/>
</dbReference>
<evidence type="ECO:0000313" key="3">
    <source>
        <dbReference type="EMBL" id="MDC3426335.1"/>
    </source>
</evidence>
<evidence type="ECO:0000256" key="1">
    <source>
        <dbReference type="SAM" id="MobiDB-lite"/>
    </source>
</evidence>
<organism evidence="3 4">
    <name type="scientific">Terrihalobacillus insolitus</name>
    <dbReference type="NCBI Taxonomy" id="2950438"/>
    <lineage>
        <taxon>Bacteria</taxon>
        <taxon>Bacillati</taxon>
        <taxon>Bacillota</taxon>
        <taxon>Bacilli</taxon>
        <taxon>Bacillales</taxon>
        <taxon>Bacillaceae</taxon>
        <taxon>Terrihalobacillus</taxon>
    </lineage>
</organism>
<keyword evidence="4" id="KW-1185">Reference proteome</keyword>
<accession>A0A9X3WVB4</accession>
<dbReference type="RefSeq" id="WP_272438161.1">
    <property type="nucleotide sequence ID" value="NZ_JAMQKB010000044.1"/>
</dbReference>
<dbReference type="SUPFAM" id="SSF54060">
    <property type="entry name" value="His-Me finger endonucleases"/>
    <property type="match status" value="1"/>
</dbReference>
<keyword evidence="3" id="KW-0378">Hydrolase</keyword>
<dbReference type="AlphaFoldDB" id="A0A9X3WVB4"/>
<reference evidence="3" key="1">
    <citation type="submission" date="2022-06" db="EMBL/GenBank/DDBJ databases">
        <title>Aquibacillus sp. a new bacterium isolated from soil saline samples.</title>
        <authorList>
            <person name="Galisteo C."/>
            <person name="De La Haba R."/>
            <person name="Sanchez-Porro C."/>
            <person name="Ventosa A."/>
        </authorList>
    </citation>
    <scope>NUCLEOTIDE SEQUENCE</scope>
    <source>
        <strain evidence="3">3ASR75-11</strain>
    </source>
</reference>